<evidence type="ECO:0000313" key="3">
    <source>
        <dbReference type="Proteomes" id="UP000824633"/>
    </source>
</evidence>
<feature type="transmembrane region" description="Helical" evidence="1">
    <location>
        <begin position="46"/>
        <end position="71"/>
    </location>
</feature>
<feature type="transmembrane region" description="Helical" evidence="1">
    <location>
        <begin position="156"/>
        <end position="178"/>
    </location>
</feature>
<keyword evidence="1" id="KW-0472">Membrane</keyword>
<dbReference type="Proteomes" id="UP000824633">
    <property type="component" value="Chromosome"/>
</dbReference>
<dbReference type="RefSeq" id="WP_224034063.1">
    <property type="nucleotide sequence ID" value="NZ_AP024849.1"/>
</dbReference>
<organism evidence="2 3">
    <name type="scientific">Clostridium gelidum</name>
    <dbReference type="NCBI Taxonomy" id="704125"/>
    <lineage>
        <taxon>Bacteria</taxon>
        <taxon>Bacillati</taxon>
        <taxon>Bacillota</taxon>
        <taxon>Clostridia</taxon>
        <taxon>Eubacteriales</taxon>
        <taxon>Clostridiaceae</taxon>
        <taxon>Clostridium</taxon>
    </lineage>
</organism>
<sequence>MEINNNEIRENARLSLKGNWKVAIVSSLVYSIVSIIGDFIPESSSIWFSILTTISNALLIFGYTAIMLHIVRGEDAEFSEIFSECKRFWKGLGMTIVVNIYIGLWTLLLVVPGIIASIKYSMTFYIWVDNPKIGIDEAINKSIEMTDGHKMDIFKLYLSFIGWIVLSLVPSFVVWFWFKEYALGIMSLGMIFVSPYIEVSMGTFYNTLVKERGSQLTLGE</sequence>
<name>A0ABM7T6V0_9CLOT</name>
<reference evidence="3" key="1">
    <citation type="submission" date="2021-07" db="EMBL/GenBank/DDBJ databases">
        <title>Complete genome sequencing of a Clostridium isolate.</title>
        <authorList>
            <person name="Ueki A."/>
            <person name="Tonouchi A."/>
        </authorList>
    </citation>
    <scope>NUCLEOTIDE SEQUENCE [LARGE SCALE GENOMIC DNA]</scope>
    <source>
        <strain evidence="3">C5S11</strain>
    </source>
</reference>
<keyword evidence="1" id="KW-1133">Transmembrane helix</keyword>
<dbReference type="Pfam" id="PF06161">
    <property type="entry name" value="DUF975"/>
    <property type="match status" value="1"/>
</dbReference>
<dbReference type="EMBL" id="AP024849">
    <property type="protein sequence ID" value="BCZ47742.1"/>
    <property type="molecule type" value="Genomic_DNA"/>
</dbReference>
<accession>A0ABM7T6V0</accession>
<proteinExistence type="predicted"/>
<keyword evidence="1" id="KW-0812">Transmembrane</keyword>
<evidence type="ECO:0000313" key="2">
    <source>
        <dbReference type="EMBL" id="BCZ47742.1"/>
    </source>
</evidence>
<gene>
    <name evidence="2" type="ORF">psyc5s11_38090</name>
</gene>
<feature type="transmembrane region" description="Helical" evidence="1">
    <location>
        <begin position="92"/>
        <end position="115"/>
    </location>
</feature>
<dbReference type="InterPro" id="IPR010380">
    <property type="entry name" value="DUF975"/>
</dbReference>
<keyword evidence="3" id="KW-1185">Reference proteome</keyword>
<feature type="transmembrane region" description="Helical" evidence="1">
    <location>
        <begin position="20"/>
        <end position="40"/>
    </location>
</feature>
<evidence type="ECO:0000256" key="1">
    <source>
        <dbReference type="SAM" id="Phobius"/>
    </source>
</evidence>
<dbReference type="PANTHER" id="PTHR40076:SF1">
    <property type="entry name" value="MEMBRANE PROTEIN"/>
    <property type="match status" value="1"/>
</dbReference>
<dbReference type="PANTHER" id="PTHR40076">
    <property type="entry name" value="MEMBRANE PROTEIN-RELATED"/>
    <property type="match status" value="1"/>
</dbReference>
<protein>
    <submittedName>
        <fullName evidence="2">Membrane protein</fullName>
    </submittedName>
</protein>
<feature type="transmembrane region" description="Helical" evidence="1">
    <location>
        <begin position="185"/>
        <end position="205"/>
    </location>
</feature>